<sequence length="603" mass="65305">MDAKVEQMDKKCGKQAMAEDEPEGDSKPVSPEKNRNDEKEVVGSAEEDMPVIEAMTTDANVSSKFSTKKLSRQERAELSQKLQEALSSRNWELAESLLTGADVHALNDALCLSLDSIWFLSDREGYNGLTGLLEKIVSNGASNFTRATLRTSFLASCVSACQSGTMSLPETVAFVSQRLHERLQECNGTEFLKKEASAKVLKFTEWTMKCIGTHQGNTDRRKNNTLFEVQLQLSAFKIFLDLAGNRLTIRDFNEAFDAACFPLTLFSCSFDPGWATGTSAAVIRGLLGMLADMGADSVNQCLLEAARFGSTEVVRMLLQIARWNGLPVDVNLALSFAAYYSKFGTMECLVEEGHASAFLSPLMNAAEQGCIPVIGWFVERGCTGMELCVALTAAASGGQLAAAAYLLPRVPRHVLFAHAVKILRTTAERDGGSLDGVAFLLSSNFLGSPAETYQIAEVIATGGSTEEGGPVSEITQLGDFLRKHWSEAAFARGVRAAEDHYMNFMRVRRRGASQIQLKELPESLVAAIVLLPLYRECWGGGRAAAVAEAEGGARRGGEAATGRRRRGGQRVPEGRAHGSFGAAPPGILPSVLVASLLIRREYY</sequence>
<evidence type="ECO:0000313" key="3">
    <source>
        <dbReference type="Proteomes" id="UP001140949"/>
    </source>
</evidence>
<accession>A0AAX6E2U9</accession>
<comment type="caution">
    <text evidence="2">The sequence shown here is derived from an EMBL/GenBank/DDBJ whole genome shotgun (WGS) entry which is preliminary data.</text>
</comment>
<dbReference type="EMBL" id="JANAVB010040220">
    <property type="protein sequence ID" value="KAJ6798384.1"/>
    <property type="molecule type" value="Genomic_DNA"/>
</dbReference>
<dbReference type="PANTHER" id="PTHR36024">
    <property type="entry name" value="ANKYRIN REPEAT PROTEIN SKIP35"/>
    <property type="match status" value="1"/>
</dbReference>
<name>A0AAX6E2U9_IRIPA</name>
<reference evidence="2" key="2">
    <citation type="submission" date="2023-04" db="EMBL/GenBank/DDBJ databases">
        <authorList>
            <person name="Bruccoleri R.E."/>
            <person name="Oakeley E.J."/>
            <person name="Faust A.-M."/>
            <person name="Dessus-Babus S."/>
            <person name="Altorfer M."/>
            <person name="Burckhardt D."/>
            <person name="Oertli M."/>
            <person name="Naumann U."/>
            <person name="Petersen F."/>
            <person name="Wong J."/>
        </authorList>
    </citation>
    <scope>NUCLEOTIDE SEQUENCE</scope>
    <source>
        <strain evidence="2">GSM-AAB239-AS_SAM_17_03QT</strain>
        <tissue evidence="2">Leaf</tissue>
    </source>
</reference>
<dbReference type="InterPro" id="IPR036770">
    <property type="entry name" value="Ankyrin_rpt-contain_sf"/>
</dbReference>
<gene>
    <name evidence="2" type="ORF">M6B38_211685</name>
</gene>
<dbReference type="Gene3D" id="1.25.40.20">
    <property type="entry name" value="Ankyrin repeat-containing domain"/>
    <property type="match status" value="1"/>
</dbReference>
<feature type="region of interest" description="Disordered" evidence="1">
    <location>
        <begin position="1"/>
        <end position="50"/>
    </location>
</feature>
<evidence type="ECO:0000256" key="1">
    <source>
        <dbReference type="SAM" id="MobiDB-lite"/>
    </source>
</evidence>
<keyword evidence="3" id="KW-1185">Reference proteome</keyword>
<organism evidence="2 3">
    <name type="scientific">Iris pallida</name>
    <name type="common">Sweet iris</name>
    <dbReference type="NCBI Taxonomy" id="29817"/>
    <lineage>
        <taxon>Eukaryota</taxon>
        <taxon>Viridiplantae</taxon>
        <taxon>Streptophyta</taxon>
        <taxon>Embryophyta</taxon>
        <taxon>Tracheophyta</taxon>
        <taxon>Spermatophyta</taxon>
        <taxon>Magnoliopsida</taxon>
        <taxon>Liliopsida</taxon>
        <taxon>Asparagales</taxon>
        <taxon>Iridaceae</taxon>
        <taxon>Iridoideae</taxon>
        <taxon>Irideae</taxon>
        <taxon>Iris</taxon>
    </lineage>
</organism>
<feature type="region of interest" description="Disordered" evidence="1">
    <location>
        <begin position="549"/>
        <end position="581"/>
    </location>
</feature>
<evidence type="ECO:0000313" key="2">
    <source>
        <dbReference type="EMBL" id="KAJ6798384.1"/>
    </source>
</evidence>
<dbReference type="PANTHER" id="PTHR36024:SF1">
    <property type="entry name" value="OS11G0246900 PROTEIN"/>
    <property type="match status" value="1"/>
</dbReference>
<proteinExistence type="predicted"/>
<feature type="compositionally biased region" description="Basic and acidic residues" evidence="1">
    <location>
        <begin position="24"/>
        <end position="41"/>
    </location>
</feature>
<dbReference type="SUPFAM" id="SSF48403">
    <property type="entry name" value="Ankyrin repeat"/>
    <property type="match status" value="1"/>
</dbReference>
<dbReference type="AlphaFoldDB" id="A0AAX6E2U9"/>
<dbReference type="InterPro" id="IPR044956">
    <property type="entry name" value="SKIP35"/>
</dbReference>
<feature type="compositionally biased region" description="Basic and acidic residues" evidence="1">
    <location>
        <begin position="1"/>
        <end position="12"/>
    </location>
</feature>
<dbReference type="Proteomes" id="UP001140949">
    <property type="component" value="Unassembled WGS sequence"/>
</dbReference>
<protein>
    <submittedName>
        <fullName evidence="2">Ankyrin repeat protein SKIP35-like</fullName>
    </submittedName>
</protein>
<reference evidence="2" key="1">
    <citation type="journal article" date="2023" name="GigaByte">
        <title>Genome assembly of the bearded iris, Iris pallida Lam.</title>
        <authorList>
            <person name="Bruccoleri R.E."/>
            <person name="Oakeley E.J."/>
            <person name="Faust A.M.E."/>
            <person name="Altorfer M."/>
            <person name="Dessus-Babus S."/>
            <person name="Burckhardt D."/>
            <person name="Oertli M."/>
            <person name="Naumann U."/>
            <person name="Petersen F."/>
            <person name="Wong J."/>
        </authorList>
    </citation>
    <scope>NUCLEOTIDE SEQUENCE</scope>
    <source>
        <strain evidence="2">GSM-AAB239-AS_SAM_17_03QT</strain>
    </source>
</reference>